<feature type="compositionally biased region" description="Basic residues" evidence="1">
    <location>
        <begin position="111"/>
        <end position="127"/>
    </location>
</feature>
<accession>A0A813T8D5</accession>
<comment type="caution">
    <text evidence="2">The sequence shown here is derived from an EMBL/GenBank/DDBJ whole genome shotgun (WGS) entry which is preliminary data.</text>
</comment>
<gene>
    <name evidence="2" type="ORF">XAT740_LOCUS3307</name>
</gene>
<feature type="compositionally biased region" description="Pro residues" evidence="1">
    <location>
        <begin position="316"/>
        <end position="336"/>
    </location>
</feature>
<name>A0A813T8D5_ADIRI</name>
<sequence>MSVPYPRNSSFGMDDDELLQTNTYRNSFLNDDLDNGDNFEHSNSTLHHSGVALDKTRSSLYQAGQQPEKSRLSLNQGGSFPEKTRSTLLPTSNDNSEVNIQTNNATEPHEHRHHHHHHHHKHAHHHHDHEQHRHEHVHEHVHEEEPHEHIHHHHHHHQPEPHEHVHHHHDHEHQHHGHEHQHHHEHTTSLPPIHNYQPSDTPSALTIRRHTPGVTDPTLYNFPVSYSPERIYSTPVHNVSLPPNVHVTVRRNTPQAEHTLIQPILYPVAIYHNSSAPQQRKESPKPRMPKRTQPEPRIPTPKPPTPKPRTPMRTSPIPPVSPVKHTPPPQPRPPVRSPVKSPIKPAPKPRPLPVSPVQPEPEPSPVPPPPPPKAKNVLFRKPIRTDDVQSSVQRISKTQIQSPRRATRVVVQEPPGYSQSYRRSSVYPTARRTVSYRTVPGMTTREMENEEMDDTGAPIYVQTPRVQTVTFRT</sequence>
<feature type="compositionally biased region" description="Basic and acidic residues" evidence="1">
    <location>
        <begin position="128"/>
        <end position="148"/>
    </location>
</feature>
<feature type="compositionally biased region" description="Polar residues" evidence="1">
    <location>
        <begin position="86"/>
        <end position="106"/>
    </location>
</feature>
<evidence type="ECO:0000256" key="1">
    <source>
        <dbReference type="SAM" id="MobiDB-lite"/>
    </source>
</evidence>
<dbReference type="PRINTS" id="PR01217">
    <property type="entry name" value="PRICHEXTENSN"/>
</dbReference>
<feature type="region of interest" description="Disordered" evidence="1">
    <location>
        <begin position="275"/>
        <end position="424"/>
    </location>
</feature>
<feature type="compositionally biased region" description="Polar residues" evidence="1">
    <location>
        <begin position="60"/>
        <end position="78"/>
    </location>
</feature>
<feature type="region of interest" description="Disordered" evidence="1">
    <location>
        <begin position="60"/>
        <end position="204"/>
    </location>
</feature>
<protein>
    <submittedName>
        <fullName evidence="2">Uncharacterized protein</fullName>
    </submittedName>
</protein>
<reference evidence="2" key="1">
    <citation type="submission" date="2021-02" db="EMBL/GenBank/DDBJ databases">
        <authorList>
            <person name="Nowell W R."/>
        </authorList>
    </citation>
    <scope>NUCLEOTIDE SEQUENCE</scope>
</reference>
<evidence type="ECO:0000313" key="2">
    <source>
        <dbReference type="EMBL" id="CAF0807835.1"/>
    </source>
</evidence>
<dbReference type="AlphaFoldDB" id="A0A813T8D5"/>
<proteinExistence type="predicted"/>
<feature type="compositionally biased region" description="Basic residues" evidence="1">
    <location>
        <begin position="164"/>
        <end position="185"/>
    </location>
</feature>
<organism evidence="2 3">
    <name type="scientific">Adineta ricciae</name>
    <name type="common">Rotifer</name>
    <dbReference type="NCBI Taxonomy" id="249248"/>
    <lineage>
        <taxon>Eukaryota</taxon>
        <taxon>Metazoa</taxon>
        <taxon>Spiralia</taxon>
        <taxon>Gnathifera</taxon>
        <taxon>Rotifera</taxon>
        <taxon>Eurotatoria</taxon>
        <taxon>Bdelloidea</taxon>
        <taxon>Adinetida</taxon>
        <taxon>Adinetidae</taxon>
        <taxon>Adineta</taxon>
    </lineage>
</organism>
<evidence type="ECO:0000313" key="3">
    <source>
        <dbReference type="Proteomes" id="UP000663828"/>
    </source>
</evidence>
<feature type="compositionally biased region" description="Polar residues" evidence="1">
    <location>
        <begin position="388"/>
        <end position="404"/>
    </location>
</feature>
<feature type="compositionally biased region" description="Pro residues" evidence="1">
    <location>
        <begin position="296"/>
        <end position="309"/>
    </location>
</feature>
<feature type="compositionally biased region" description="Pro residues" evidence="1">
    <location>
        <begin position="344"/>
        <end position="373"/>
    </location>
</feature>
<dbReference type="Proteomes" id="UP000663828">
    <property type="component" value="Unassembled WGS sequence"/>
</dbReference>
<dbReference type="EMBL" id="CAJNOR010000125">
    <property type="protein sequence ID" value="CAF0807835.1"/>
    <property type="molecule type" value="Genomic_DNA"/>
</dbReference>
<keyword evidence="3" id="KW-1185">Reference proteome</keyword>